<dbReference type="PROSITE" id="PS00614">
    <property type="entry name" value="IGPS"/>
    <property type="match status" value="1"/>
</dbReference>
<dbReference type="GO" id="GO:0004049">
    <property type="term" value="F:anthranilate synthase activity"/>
    <property type="evidence" value="ECO:0007669"/>
    <property type="project" value="UniProtKB-EC"/>
</dbReference>
<dbReference type="GO" id="GO:0000162">
    <property type="term" value="P:L-tryptophan biosynthetic process"/>
    <property type="evidence" value="ECO:0007669"/>
    <property type="project" value="UniProtKB-UniPathway"/>
</dbReference>
<dbReference type="HOGENOM" id="CLU_039523_0_0_1"/>
<dbReference type="Pfam" id="PF00218">
    <property type="entry name" value="IGPS"/>
    <property type="match status" value="1"/>
</dbReference>
<keyword evidence="15" id="KW-0057">Aromatic amino acid biosynthesis</keyword>
<dbReference type="Gene3D" id="3.20.20.70">
    <property type="entry name" value="Aldolase class I"/>
    <property type="match status" value="1"/>
</dbReference>
<dbReference type="InterPro" id="IPR045186">
    <property type="entry name" value="Indole-3-glycerol_P_synth"/>
</dbReference>
<comment type="catalytic activity">
    <reaction evidence="19">
        <text>chorismate + L-glutamine = anthranilate + pyruvate + L-glutamate + H(+)</text>
        <dbReference type="Rhea" id="RHEA:21732"/>
        <dbReference type="ChEBI" id="CHEBI:15361"/>
        <dbReference type="ChEBI" id="CHEBI:15378"/>
        <dbReference type="ChEBI" id="CHEBI:16567"/>
        <dbReference type="ChEBI" id="CHEBI:29748"/>
        <dbReference type="ChEBI" id="CHEBI:29985"/>
        <dbReference type="ChEBI" id="CHEBI:58359"/>
        <dbReference type="EC" id="4.1.3.27"/>
    </reaction>
</comment>
<dbReference type="SUPFAM" id="SSF51391">
    <property type="entry name" value="Thiamin phosphate synthase"/>
    <property type="match status" value="1"/>
</dbReference>
<gene>
    <name evidence="23" type="ORF">BN946_scf184585.g12</name>
</gene>
<keyword evidence="17" id="KW-0456">Lyase</keyword>
<evidence type="ECO:0000256" key="2">
    <source>
        <dbReference type="ARBA" id="ARBA00001633"/>
    </source>
</evidence>
<dbReference type="InterPro" id="IPR013798">
    <property type="entry name" value="Indole-3-glycerol_P_synth_dom"/>
</dbReference>
<dbReference type="EC" id="4.1.3.27" evidence="7"/>
<dbReference type="InterPro" id="IPR036206">
    <property type="entry name" value="ThiamineP_synth_sf"/>
</dbReference>
<feature type="domain" description="Glutamine amidotransferase" evidence="20">
    <location>
        <begin position="16"/>
        <end position="159"/>
    </location>
</feature>
<comment type="function">
    <text evidence="3">Trifunctional enzyme bearing the Gln amidotransferase (GATase) domain of anthranilate synthase, indole-glycerolphosphate synthase, and phosphoribosylanthranilate isomerase activities.</text>
</comment>
<feature type="domain" description="N-(5'phosphoribosyl) anthranilate isomerase (PRAI)" evidence="22">
    <location>
        <begin position="438"/>
        <end position="515"/>
    </location>
</feature>
<evidence type="ECO:0000256" key="8">
    <source>
        <dbReference type="ARBA" id="ARBA00012362"/>
    </source>
</evidence>
<dbReference type="InterPro" id="IPR011060">
    <property type="entry name" value="RibuloseP-bd_barrel"/>
</dbReference>
<dbReference type="OMA" id="INVSAHP"/>
<dbReference type="FunFam" id="3.20.20.70:FF:000136">
    <property type="entry name" value="Multifunctional tryptophan biosynthesis protein"/>
    <property type="match status" value="1"/>
</dbReference>
<reference evidence="23" key="1">
    <citation type="submission" date="2014-01" db="EMBL/GenBank/DDBJ databases">
        <title>The genome of the white-rot fungus Pycnoporus cinnabarinus: a basidiomycete model with a versatile arsenal for lignocellulosic biomass breakdown.</title>
        <authorList>
            <person name="Levasseur A."/>
            <person name="Lomascolo A."/>
            <person name="Ruiz-Duenas F.J."/>
            <person name="Uzan E."/>
            <person name="Piumi F."/>
            <person name="Kues U."/>
            <person name="Ram A.F.J."/>
            <person name="Murat C."/>
            <person name="Haon M."/>
            <person name="Benoit I."/>
            <person name="Arfi Y."/>
            <person name="Chevret D."/>
            <person name="Drula E."/>
            <person name="Kwon M.J."/>
            <person name="Gouret P."/>
            <person name="Lesage-Meessen L."/>
            <person name="Lombard V."/>
            <person name="Mariette J."/>
            <person name="Noirot C."/>
            <person name="Park J."/>
            <person name="Patyshakuliyeva A."/>
            <person name="Wieneger R.A.B."/>
            <person name="Wosten H.A.B."/>
            <person name="Martin F."/>
            <person name="Coutinho P.M."/>
            <person name="de Vries R."/>
            <person name="Martinez A.T."/>
            <person name="Klopp C."/>
            <person name="Pontarotti P."/>
            <person name="Henrissat B."/>
            <person name="Record E."/>
        </authorList>
    </citation>
    <scope>NUCLEOTIDE SEQUENCE [LARGE SCALE GENOMIC DNA]</scope>
    <source>
        <strain evidence="23">BRFM137</strain>
    </source>
</reference>
<dbReference type="GO" id="GO:0004640">
    <property type="term" value="F:phosphoribosylanthranilate isomerase activity"/>
    <property type="evidence" value="ECO:0007669"/>
    <property type="project" value="UniProtKB-EC"/>
</dbReference>
<keyword evidence="14" id="KW-0315">Glutamine amidotransferase</keyword>
<keyword evidence="24" id="KW-1185">Reference proteome</keyword>
<organism evidence="23 24">
    <name type="scientific">Pycnoporus cinnabarinus</name>
    <name type="common">Cinnabar-red polypore</name>
    <name type="synonym">Trametes cinnabarina</name>
    <dbReference type="NCBI Taxonomy" id="5643"/>
    <lineage>
        <taxon>Eukaryota</taxon>
        <taxon>Fungi</taxon>
        <taxon>Dikarya</taxon>
        <taxon>Basidiomycota</taxon>
        <taxon>Agaricomycotina</taxon>
        <taxon>Agaricomycetes</taxon>
        <taxon>Polyporales</taxon>
        <taxon>Polyporaceae</taxon>
        <taxon>Trametes</taxon>
    </lineage>
</organism>
<evidence type="ECO:0000256" key="17">
    <source>
        <dbReference type="ARBA" id="ARBA00023239"/>
    </source>
</evidence>
<dbReference type="Pfam" id="PF00697">
    <property type="entry name" value="PRAI"/>
    <property type="match status" value="1"/>
</dbReference>
<dbReference type="SUPFAM" id="SSF51366">
    <property type="entry name" value="Ribulose-phoshate binding barrel"/>
    <property type="match status" value="1"/>
</dbReference>
<dbReference type="CDD" id="cd01743">
    <property type="entry name" value="GATase1_Anthranilate_Synthase"/>
    <property type="match status" value="1"/>
</dbReference>
<evidence type="ECO:0000259" key="20">
    <source>
        <dbReference type="Pfam" id="PF00117"/>
    </source>
</evidence>
<name>A0A060STZ9_PYCCI</name>
<feature type="domain" description="Indole-3-glycerol phosphate synthase" evidence="21">
    <location>
        <begin position="187"/>
        <end position="432"/>
    </location>
</feature>
<keyword evidence="18" id="KW-0511">Multifunctional enzyme</keyword>
<dbReference type="InterPro" id="IPR001240">
    <property type="entry name" value="PRAI_dom"/>
</dbReference>
<dbReference type="PANTHER" id="PTHR22854">
    <property type="entry name" value="TRYPTOPHAN BIOSYNTHESIS PROTEIN"/>
    <property type="match status" value="1"/>
</dbReference>
<evidence type="ECO:0000256" key="16">
    <source>
        <dbReference type="ARBA" id="ARBA00023235"/>
    </source>
</evidence>
<proteinExistence type="inferred from homology"/>
<comment type="catalytic activity">
    <reaction evidence="2">
        <text>1-(2-carboxyphenylamino)-1-deoxy-D-ribulose 5-phosphate + H(+) = (1S,2R)-1-C-(indol-3-yl)glycerol 3-phosphate + CO2 + H2O</text>
        <dbReference type="Rhea" id="RHEA:23476"/>
        <dbReference type="ChEBI" id="CHEBI:15377"/>
        <dbReference type="ChEBI" id="CHEBI:15378"/>
        <dbReference type="ChEBI" id="CHEBI:16526"/>
        <dbReference type="ChEBI" id="CHEBI:58613"/>
        <dbReference type="ChEBI" id="CHEBI:58866"/>
        <dbReference type="EC" id="4.1.1.48"/>
    </reaction>
</comment>
<evidence type="ECO:0000256" key="12">
    <source>
        <dbReference type="ARBA" id="ARBA00022793"/>
    </source>
</evidence>
<dbReference type="Proteomes" id="UP000029665">
    <property type="component" value="Unassembled WGS sequence"/>
</dbReference>
<dbReference type="InterPro" id="IPR017926">
    <property type="entry name" value="GATASE"/>
</dbReference>
<evidence type="ECO:0000256" key="5">
    <source>
        <dbReference type="ARBA" id="ARBA00004696"/>
    </source>
</evidence>
<keyword evidence="16" id="KW-0413">Isomerase</keyword>
<evidence type="ECO:0000256" key="18">
    <source>
        <dbReference type="ARBA" id="ARBA00023268"/>
    </source>
</evidence>
<evidence type="ECO:0000256" key="9">
    <source>
        <dbReference type="ARBA" id="ARBA00012572"/>
    </source>
</evidence>
<comment type="caution">
    <text evidence="23">The sequence shown here is derived from an EMBL/GenBank/DDBJ whole genome shotgun (WGS) entry which is preliminary data.</text>
</comment>
<evidence type="ECO:0000259" key="22">
    <source>
        <dbReference type="Pfam" id="PF00697"/>
    </source>
</evidence>
<dbReference type="CDD" id="cd00331">
    <property type="entry name" value="IGPS"/>
    <property type="match status" value="1"/>
</dbReference>
<keyword evidence="13" id="KW-0822">Tryptophan biosynthesis</keyword>
<dbReference type="Gene3D" id="3.40.50.880">
    <property type="match status" value="1"/>
</dbReference>
<evidence type="ECO:0000256" key="11">
    <source>
        <dbReference type="ARBA" id="ARBA00022605"/>
    </source>
</evidence>
<keyword evidence="11" id="KW-0028">Amino-acid biosynthesis</keyword>
<dbReference type="EC" id="4.1.1.48" evidence="8"/>
<evidence type="ECO:0000313" key="24">
    <source>
        <dbReference type="Proteomes" id="UP000029665"/>
    </source>
</evidence>
<dbReference type="InterPro" id="IPR001468">
    <property type="entry name" value="Indole-3-GlycerolPSynthase_CS"/>
</dbReference>
<dbReference type="PANTHER" id="PTHR22854:SF2">
    <property type="entry name" value="INDOLE-3-GLYCEROL-PHOSPHATE SYNTHASE"/>
    <property type="match status" value="1"/>
</dbReference>
<dbReference type="InterPro" id="IPR029062">
    <property type="entry name" value="Class_I_gatase-like"/>
</dbReference>
<protein>
    <recommendedName>
        <fullName evidence="10">Multifunctional tryptophan biosynthesis protein</fullName>
        <ecNumber evidence="8">4.1.1.48</ecNumber>
        <ecNumber evidence="7">4.1.3.27</ecNumber>
        <ecNumber evidence="9">5.3.1.24</ecNumber>
    </recommendedName>
</protein>
<keyword evidence="12" id="KW-0210">Decarboxylase</keyword>
<dbReference type="SUPFAM" id="SSF52317">
    <property type="entry name" value="Class I glutamine amidotransferase-like"/>
    <property type="match status" value="1"/>
</dbReference>
<dbReference type="InterPro" id="IPR013785">
    <property type="entry name" value="Aldolase_TIM"/>
</dbReference>
<dbReference type="Pfam" id="PF00117">
    <property type="entry name" value="GATase"/>
    <property type="match status" value="1"/>
</dbReference>
<evidence type="ECO:0000313" key="23">
    <source>
        <dbReference type="EMBL" id="CDO75699.1"/>
    </source>
</evidence>
<evidence type="ECO:0000256" key="6">
    <source>
        <dbReference type="ARBA" id="ARBA00004873"/>
    </source>
</evidence>
<dbReference type="OrthoDB" id="524799at2759"/>
<comment type="catalytic activity">
    <reaction evidence="1">
        <text>N-(5-phospho-beta-D-ribosyl)anthranilate = 1-(2-carboxyphenylamino)-1-deoxy-D-ribulose 5-phosphate</text>
        <dbReference type="Rhea" id="RHEA:21540"/>
        <dbReference type="ChEBI" id="CHEBI:18277"/>
        <dbReference type="ChEBI" id="CHEBI:58613"/>
        <dbReference type="EC" id="5.3.1.24"/>
    </reaction>
</comment>
<evidence type="ECO:0000256" key="4">
    <source>
        <dbReference type="ARBA" id="ARBA00004664"/>
    </source>
</evidence>
<evidence type="ECO:0000256" key="19">
    <source>
        <dbReference type="ARBA" id="ARBA00047683"/>
    </source>
</evidence>
<evidence type="ECO:0000256" key="15">
    <source>
        <dbReference type="ARBA" id="ARBA00023141"/>
    </source>
</evidence>
<comment type="pathway">
    <text evidence="6">Amino-acid biosynthesis; L-tryptophan biosynthesis; L-tryptophan from chorismate: step 1/5.</text>
</comment>
<dbReference type="GO" id="GO:0004425">
    <property type="term" value="F:indole-3-glycerol-phosphate synthase activity"/>
    <property type="evidence" value="ECO:0007669"/>
    <property type="project" value="UniProtKB-EC"/>
</dbReference>
<evidence type="ECO:0000256" key="10">
    <source>
        <dbReference type="ARBA" id="ARBA00018819"/>
    </source>
</evidence>
<sequence length="520" mass="55564">MALVLPAELARPLDVLLIDNFDSFTWNIYQSLCLLGADVTVIRNDAISPAAFPLLKLNSLIILPRPRPPHHRLRHLARGHQCLVDVFGGHIGYAGEIMHGKVSAIRHDGRGCFKDIPQGIKSTRYHSLSASTSTLPPDLAITSITEDSGVIMGFRVNDESLPPFGIEGIASAVNGQASGSGKVPTILDKIYAQRMKDVEAAKRQPGTTPADLETLLSLSLAPAPISFVQRLKQTPKKPALMAEIKRASPSKGPIAMSANAAQQALTYALAGASVISVLTEPTWFKGSLLDMRLARQAVDALPHRPAILRKDFIFDEYQIAEARLHGADSVLLIVAMLPVPRLHALYEYAKSLGIEPLVEVNNAREMEAALALGAKVIGVNNRNLHDFQVDMSTTSRLADMVRERDVILCALSGIQSSQDVRTYTEQGVGAVLGSANGLSGGTGSRIDLDLARSVVEKGEVGDGERMPIILAGGLTPDNVKEVVATVRPWAVDVSGGVEKADGSGKDAEKVKAFISAAKSV</sequence>
<dbReference type="AlphaFoldDB" id="A0A060STZ9"/>
<evidence type="ECO:0000259" key="21">
    <source>
        <dbReference type="Pfam" id="PF00218"/>
    </source>
</evidence>
<accession>A0A060STZ9</accession>
<evidence type="ECO:0000256" key="7">
    <source>
        <dbReference type="ARBA" id="ARBA00012266"/>
    </source>
</evidence>
<dbReference type="PRINTS" id="PR00097">
    <property type="entry name" value="ANTSNTHASEII"/>
</dbReference>
<evidence type="ECO:0000256" key="3">
    <source>
        <dbReference type="ARBA" id="ARBA00003272"/>
    </source>
</evidence>
<dbReference type="EMBL" id="CCBP010000284">
    <property type="protein sequence ID" value="CDO75699.1"/>
    <property type="molecule type" value="Genomic_DNA"/>
</dbReference>
<evidence type="ECO:0000256" key="13">
    <source>
        <dbReference type="ARBA" id="ARBA00022822"/>
    </source>
</evidence>
<dbReference type="UniPathway" id="UPA00035">
    <property type="reaction ID" value="UER00040"/>
</dbReference>
<dbReference type="PROSITE" id="PS51273">
    <property type="entry name" value="GATASE_TYPE_1"/>
    <property type="match status" value="1"/>
</dbReference>
<dbReference type="EC" id="5.3.1.24" evidence="9"/>
<evidence type="ECO:0000256" key="14">
    <source>
        <dbReference type="ARBA" id="ARBA00022962"/>
    </source>
</evidence>
<dbReference type="InterPro" id="IPR006221">
    <property type="entry name" value="TrpG/PapA_dom"/>
</dbReference>
<dbReference type="STRING" id="5643.A0A060STZ9"/>
<evidence type="ECO:0000256" key="1">
    <source>
        <dbReference type="ARBA" id="ARBA00001164"/>
    </source>
</evidence>
<comment type="pathway">
    <text evidence="4">Amino-acid biosynthesis; L-tryptophan biosynthesis; L-tryptophan from chorismate: step 3/5.</text>
</comment>
<dbReference type="HAMAP" id="MF_00135">
    <property type="entry name" value="PRAI"/>
    <property type="match status" value="1"/>
</dbReference>
<comment type="pathway">
    <text evidence="5">Amino-acid biosynthesis; L-tryptophan biosynthesis; L-tryptophan from chorismate: step 4/5.</text>
</comment>